<evidence type="ECO:0000259" key="8">
    <source>
        <dbReference type="SMART" id="SM00563"/>
    </source>
</evidence>
<evidence type="ECO:0000256" key="7">
    <source>
        <dbReference type="ARBA" id="ARBA00023315"/>
    </source>
</evidence>
<accession>A0A255Y6A3</accession>
<dbReference type="SUPFAM" id="SSF69593">
    <property type="entry name" value="Glycerol-3-phosphate (1)-acyltransferase"/>
    <property type="match status" value="1"/>
</dbReference>
<name>A0A255Y6A3_9SPHN</name>
<keyword evidence="2" id="KW-0808">Transferase</keyword>
<evidence type="ECO:0000256" key="1">
    <source>
        <dbReference type="ARBA" id="ARBA00004370"/>
    </source>
</evidence>
<dbReference type="PANTHER" id="PTHR23063:SF52">
    <property type="entry name" value="LYSOPHOSPHATIDYLCHOLINE ACYLTRANSFERASE"/>
    <property type="match status" value="1"/>
</dbReference>
<keyword evidence="4" id="KW-1133">Transmembrane helix</keyword>
<evidence type="ECO:0000313" key="10">
    <source>
        <dbReference type="Proteomes" id="UP000216991"/>
    </source>
</evidence>
<proteinExistence type="predicted"/>
<sequence>MLWRAAGADSPWARRFLAWGARAMGIRVRQIGQPVSRDVFYIANHLSWTDALILGGLTGTAFVAQDGIAIWPGLNFLCRLNDTIFINRGDRMGVGRQIAAMRDLFASRSKLALFPEGSCGDGRRLLPFKAPLFAMLIPPPPGACLQPVVIDCDEAGRNLAWVGMETGAANAWRLLSRPGTWEARVHFLEPFSPAGMADRKALSARARAAIAARLSETLGGRPVT</sequence>
<dbReference type="CDD" id="cd07989">
    <property type="entry name" value="LPLAT_AGPAT-like"/>
    <property type="match status" value="1"/>
</dbReference>
<evidence type="ECO:0000256" key="3">
    <source>
        <dbReference type="ARBA" id="ARBA00022692"/>
    </source>
</evidence>
<reference evidence="9 10" key="1">
    <citation type="submission" date="2017-07" db="EMBL/GenBank/DDBJ databases">
        <title>Sandarakinorhabdus cyanobacteriorum sp. nov., a novel bacterium isolated from cyanobacterial aggregates in a eutrophic lake.</title>
        <authorList>
            <person name="Cai H."/>
        </authorList>
    </citation>
    <scope>NUCLEOTIDE SEQUENCE [LARGE SCALE GENOMIC DNA]</scope>
    <source>
        <strain evidence="9 10">TH057</strain>
    </source>
</reference>
<dbReference type="Pfam" id="PF01553">
    <property type="entry name" value="Acyltransferase"/>
    <property type="match status" value="1"/>
</dbReference>
<keyword evidence="5" id="KW-0443">Lipid metabolism</keyword>
<keyword evidence="7" id="KW-0012">Acyltransferase</keyword>
<feature type="domain" description="Phospholipid/glycerol acyltransferase" evidence="8">
    <location>
        <begin position="39"/>
        <end position="153"/>
    </location>
</feature>
<evidence type="ECO:0000256" key="4">
    <source>
        <dbReference type="ARBA" id="ARBA00022989"/>
    </source>
</evidence>
<dbReference type="Proteomes" id="UP000216991">
    <property type="component" value="Unassembled WGS sequence"/>
</dbReference>
<protein>
    <recommendedName>
        <fullName evidence="8">Phospholipid/glycerol acyltransferase domain-containing protein</fullName>
    </recommendedName>
</protein>
<comment type="subcellular location">
    <subcellularLocation>
        <location evidence="1">Membrane</location>
    </subcellularLocation>
</comment>
<dbReference type="PANTHER" id="PTHR23063">
    <property type="entry name" value="PHOSPHOLIPID ACYLTRANSFERASE"/>
    <property type="match status" value="1"/>
</dbReference>
<keyword evidence="6" id="KW-0472">Membrane</keyword>
<dbReference type="OrthoDB" id="9806880at2"/>
<gene>
    <name evidence="9" type="ORF">CHU93_15320</name>
</gene>
<evidence type="ECO:0000256" key="2">
    <source>
        <dbReference type="ARBA" id="ARBA00022679"/>
    </source>
</evidence>
<keyword evidence="10" id="KW-1185">Reference proteome</keyword>
<dbReference type="GO" id="GO:0016020">
    <property type="term" value="C:membrane"/>
    <property type="evidence" value="ECO:0007669"/>
    <property type="project" value="UniProtKB-SubCell"/>
</dbReference>
<organism evidence="9 10">
    <name type="scientific">Sandarakinorhabdus cyanobacteriorum</name>
    <dbReference type="NCBI Taxonomy" id="1981098"/>
    <lineage>
        <taxon>Bacteria</taxon>
        <taxon>Pseudomonadati</taxon>
        <taxon>Pseudomonadota</taxon>
        <taxon>Alphaproteobacteria</taxon>
        <taxon>Sphingomonadales</taxon>
        <taxon>Sphingosinicellaceae</taxon>
        <taxon>Sandarakinorhabdus</taxon>
    </lineage>
</organism>
<dbReference type="AlphaFoldDB" id="A0A255Y6A3"/>
<dbReference type="EMBL" id="NOXT01000124">
    <property type="protein sequence ID" value="OYQ24787.1"/>
    <property type="molecule type" value="Genomic_DNA"/>
</dbReference>
<dbReference type="GO" id="GO:0016746">
    <property type="term" value="F:acyltransferase activity"/>
    <property type="evidence" value="ECO:0007669"/>
    <property type="project" value="UniProtKB-KW"/>
</dbReference>
<evidence type="ECO:0000256" key="6">
    <source>
        <dbReference type="ARBA" id="ARBA00023136"/>
    </source>
</evidence>
<dbReference type="InterPro" id="IPR002123">
    <property type="entry name" value="Plipid/glycerol_acylTrfase"/>
</dbReference>
<comment type="caution">
    <text evidence="9">The sequence shown here is derived from an EMBL/GenBank/DDBJ whole genome shotgun (WGS) entry which is preliminary data.</text>
</comment>
<evidence type="ECO:0000256" key="5">
    <source>
        <dbReference type="ARBA" id="ARBA00023098"/>
    </source>
</evidence>
<keyword evidence="3" id="KW-0812">Transmembrane</keyword>
<evidence type="ECO:0000313" key="9">
    <source>
        <dbReference type="EMBL" id="OYQ24787.1"/>
    </source>
</evidence>
<dbReference type="GO" id="GO:0006629">
    <property type="term" value="P:lipid metabolic process"/>
    <property type="evidence" value="ECO:0007669"/>
    <property type="project" value="UniProtKB-KW"/>
</dbReference>
<dbReference type="SMART" id="SM00563">
    <property type="entry name" value="PlsC"/>
    <property type="match status" value="1"/>
</dbReference>